<comment type="caution">
    <text evidence="2">The sequence shown here is derived from an EMBL/GenBank/DDBJ whole genome shotgun (WGS) entry which is preliminary data.</text>
</comment>
<dbReference type="InterPro" id="IPR014214">
    <property type="entry name" value="Dipicolinic_acid_synth_B"/>
</dbReference>
<evidence type="ECO:0000313" key="2">
    <source>
        <dbReference type="EMBL" id="GGP12466.1"/>
    </source>
</evidence>
<protein>
    <submittedName>
        <fullName evidence="2">Dipicolinate synthase subunit B</fullName>
    </submittedName>
</protein>
<accession>A0ABQ2NWQ5</accession>
<dbReference type="Proteomes" id="UP000641206">
    <property type="component" value="Unassembled WGS sequence"/>
</dbReference>
<sequence length="201" mass="21781">MTFTGKRIGFGLTGSHHTIEHIFPIMKEFMNQGAEIIPFITETVQYTDTKHGKAKENVEKLEKITGQPAITTIPGAEPYGPDKPLDVMVIAPLTGNSMSKLANAHTDNAVLMSAKSTLRNESPVVLALTTNDALGLNAKNLAVLLNAKHMFFVPFGQDNPYQKPSSLSADLSQLIPAVEAALNGKQIQPIIVPYSTKNMLK</sequence>
<dbReference type="NCBIfam" id="NF006161">
    <property type="entry name" value="PRK08305.1"/>
    <property type="match status" value="1"/>
</dbReference>
<organism evidence="2 3">
    <name type="scientific">Oceanobacillus neutriphilus</name>
    <dbReference type="NCBI Taxonomy" id="531815"/>
    <lineage>
        <taxon>Bacteria</taxon>
        <taxon>Bacillati</taxon>
        <taxon>Bacillota</taxon>
        <taxon>Bacilli</taxon>
        <taxon>Bacillales</taxon>
        <taxon>Bacillaceae</taxon>
        <taxon>Oceanobacillus</taxon>
    </lineage>
</organism>
<proteinExistence type="predicted"/>
<dbReference type="Gene3D" id="3.40.50.1950">
    <property type="entry name" value="Flavin prenyltransferase-like"/>
    <property type="match status" value="1"/>
</dbReference>
<dbReference type="PIRSF" id="PIRSF001390">
    <property type="entry name" value="Dipicolinate_synth_subunit_B"/>
    <property type="match status" value="1"/>
</dbReference>
<evidence type="ECO:0000259" key="1">
    <source>
        <dbReference type="Pfam" id="PF02441"/>
    </source>
</evidence>
<evidence type="ECO:0000313" key="3">
    <source>
        <dbReference type="Proteomes" id="UP000641206"/>
    </source>
</evidence>
<name>A0ABQ2NWQ5_9BACI</name>
<keyword evidence="3" id="KW-1185">Reference proteome</keyword>
<dbReference type="RefSeq" id="WP_188735031.1">
    <property type="nucleotide sequence ID" value="NZ_BMLW01000008.1"/>
</dbReference>
<dbReference type="NCBIfam" id="TIGR02852">
    <property type="entry name" value="spore_dpaB"/>
    <property type="match status" value="1"/>
</dbReference>
<dbReference type="SUPFAM" id="SSF52507">
    <property type="entry name" value="Homo-oligomeric flavin-containing Cys decarboxylases, HFCD"/>
    <property type="match status" value="1"/>
</dbReference>
<feature type="domain" description="Flavoprotein" evidence="1">
    <location>
        <begin position="6"/>
        <end position="174"/>
    </location>
</feature>
<dbReference type="InterPro" id="IPR036551">
    <property type="entry name" value="Flavin_trans-like"/>
</dbReference>
<dbReference type="EMBL" id="BMLW01000008">
    <property type="protein sequence ID" value="GGP12466.1"/>
    <property type="molecule type" value="Genomic_DNA"/>
</dbReference>
<gene>
    <name evidence="2" type="primary">dpaB</name>
    <name evidence="2" type="ORF">GCM10011346_28540</name>
</gene>
<reference evidence="3" key="1">
    <citation type="journal article" date="2019" name="Int. J. Syst. Evol. Microbiol.">
        <title>The Global Catalogue of Microorganisms (GCM) 10K type strain sequencing project: providing services to taxonomists for standard genome sequencing and annotation.</title>
        <authorList>
            <consortium name="The Broad Institute Genomics Platform"/>
            <consortium name="The Broad Institute Genome Sequencing Center for Infectious Disease"/>
            <person name="Wu L."/>
            <person name="Ma J."/>
        </authorList>
    </citation>
    <scope>NUCLEOTIDE SEQUENCE [LARGE SCALE GENOMIC DNA]</scope>
    <source>
        <strain evidence="3">CGMCC 1.7693</strain>
    </source>
</reference>
<dbReference type="InterPro" id="IPR003382">
    <property type="entry name" value="Flavoprotein"/>
</dbReference>
<dbReference type="Pfam" id="PF02441">
    <property type="entry name" value="Flavoprotein"/>
    <property type="match status" value="1"/>
</dbReference>